<protein>
    <submittedName>
        <fullName evidence="2">Uncharacterized protein</fullName>
    </submittedName>
</protein>
<feature type="compositionally biased region" description="Gly residues" evidence="1">
    <location>
        <begin position="56"/>
        <end position="68"/>
    </location>
</feature>
<name>A0AAV7RNZ1_PLEWA</name>
<keyword evidence="3" id="KW-1185">Reference proteome</keyword>
<accession>A0AAV7RNZ1</accession>
<evidence type="ECO:0000313" key="2">
    <source>
        <dbReference type="EMBL" id="KAJ1153272.1"/>
    </source>
</evidence>
<dbReference type="AlphaFoldDB" id="A0AAV7RNZ1"/>
<reference evidence="2" key="1">
    <citation type="journal article" date="2022" name="bioRxiv">
        <title>Sequencing and chromosome-scale assembly of the giantPleurodeles waltlgenome.</title>
        <authorList>
            <person name="Brown T."/>
            <person name="Elewa A."/>
            <person name="Iarovenko S."/>
            <person name="Subramanian E."/>
            <person name="Araus A.J."/>
            <person name="Petzold A."/>
            <person name="Susuki M."/>
            <person name="Suzuki K.-i.T."/>
            <person name="Hayashi T."/>
            <person name="Toyoda A."/>
            <person name="Oliveira C."/>
            <person name="Osipova E."/>
            <person name="Leigh N.D."/>
            <person name="Simon A."/>
            <person name="Yun M.H."/>
        </authorList>
    </citation>
    <scope>NUCLEOTIDE SEQUENCE</scope>
    <source>
        <strain evidence="2">20211129_DDA</strain>
        <tissue evidence="2">Liver</tissue>
    </source>
</reference>
<proteinExistence type="predicted"/>
<evidence type="ECO:0000313" key="3">
    <source>
        <dbReference type="Proteomes" id="UP001066276"/>
    </source>
</evidence>
<organism evidence="2 3">
    <name type="scientific">Pleurodeles waltl</name>
    <name type="common">Iberian ribbed newt</name>
    <dbReference type="NCBI Taxonomy" id="8319"/>
    <lineage>
        <taxon>Eukaryota</taxon>
        <taxon>Metazoa</taxon>
        <taxon>Chordata</taxon>
        <taxon>Craniata</taxon>
        <taxon>Vertebrata</taxon>
        <taxon>Euteleostomi</taxon>
        <taxon>Amphibia</taxon>
        <taxon>Batrachia</taxon>
        <taxon>Caudata</taxon>
        <taxon>Salamandroidea</taxon>
        <taxon>Salamandridae</taxon>
        <taxon>Pleurodelinae</taxon>
        <taxon>Pleurodeles</taxon>
    </lineage>
</organism>
<dbReference type="Proteomes" id="UP001066276">
    <property type="component" value="Chromosome 5"/>
</dbReference>
<sequence>MVAVQSRGFLPRPLGIPKPQLVPRLRLSSIGSGGTEKNRRQTSGVPGGLLPRKGGESGGSGSGRGGGSQLTACAGNSANLGAVSEQGGSSLIAGWNFTKLYGRSGLTMKKQCEGVCFQQDGEGAK</sequence>
<feature type="region of interest" description="Disordered" evidence="1">
    <location>
        <begin position="12"/>
        <end position="71"/>
    </location>
</feature>
<gene>
    <name evidence="2" type="ORF">NDU88_006033</name>
</gene>
<evidence type="ECO:0000256" key="1">
    <source>
        <dbReference type="SAM" id="MobiDB-lite"/>
    </source>
</evidence>
<dbReference type="EMBL" id="JANPWB010000009">
    <property type="protein sequence ID" value="KAJ1153272.1"/>
    <property type="molecule type" value="Genomic_DNA"/>
</dbReference>
<comment type="caution">
    <text evidence="2">The sequence shown here is derived from an EMBL/GenBank/DDBJ whole genome shotgun (WGS) entry which is preliminary data.</text>
</comment>